<feature type="compositionally biased region" description="Low complexity" evidence="6">
    <location>
        <begin position="148"/>
        <end position="160"/>
    </location>
</feature>
<dbReference type="GO" id="GO:0000124">
    <property type="term" value="C:SAGA complex"/>
    <property type="evidence" value="ECO:0007669"/>
    <property type="project" value="TreeGrafter"/>
</dbReference>
<dbReference type="Proteomes" id="UP001465755">
    <property type="component" value="Unassembled WGS sequence"/>
</dbReference>
<dbReference type="InterPro" id="IPR003162">
    <property type="entry name" value="TFIID-31"/>
</dbReference>
<dbReference type="InterPro" id="IPR051431">
    <property type="entry name" value="TFIID_subunit_9"/>
</dbReference>
<name>A0AAW1PHI0_9CHLO</name>
<accession>A0AAW1PHI0</accession>
<organism evidence="7 8">
    <name type="scientific">Symbiochloris irregularis</name>
    <dbReference type="NCBI Taxonomy" id="706552"/>
    <lineage>
        <taxon>Eukaryota</taxon>
        <taxon>Viridiplantae</taxon>
        <taxon>Chlorophyta</taxon>
        <taxon>core chlorophytes</taxon>
        <taxon>Trebouxiophyceae</taxon>
        <taxon>Trebouxiales</taxon>
        <taxon>Trebouxiaceae</taxon>
        <taxon>Symbiochloris</taxon>
    </lineage>
</organism>
<dbReference type="GO" id="GO:0046982">
    <property type="term" value="F:protein heterodimerization activity"/>
    <property type="evidence" value="ECO:0007669"/>
    <property type="project" value="InterPro"/>
</dbReference>
<reference evidence="7 8" key="1">
    <citation type="journal article" date="2024" name="Nat. Commun.">
        <title>Phylogenomics reveals the evolutionary origins of lichenization in chlorophyte algae.</title>
        <authorList>
            <person name="Puginier C."/>
            <person name="Libourel C."/>
            <person name="Otte J."/>
            <person name="Skaloud P."/>
            <person name="Haon M."/>
            <person name="Grisel S."/>
            <person name="Petersen M."/>
            <person name="Berrin J.G."/>
            <person name="Delaux P.M."/>
            <person name="Dal Grande F."/>
            <person name="Keller J."/>
        </authorList>
    </citation>
    <scope>NUCLEOTIDE SEQUENCE [LARGE SCALE GENOMIC DNA]</scope>
    <source>
        <strain evidence="7 8">SAG 2036</strain>
    </source>
</reference>
<comment type="subcellular location">
    <subcellularLocation>
        <location evidence="1">Nucleus</location>
    </subcellularLocation>
</comment>
<protein>
    <recommendedName>
        <fullName evidence="9">Transcription initiation factor TFIID subunit 9</fullName>
    </recommendedName>
</protein>
<keyword evidence="4" id="KW-0804">Transcription</keyword>
<evidence type="ECO:0000256" key="4">
    <source>
        <dbReference type="ARBA" id="ARBA00023163"/>
    </source>
</evidence>
<dbReference type="AlphaFoldDB" id="A0AAW1PHI0"/>
<evidence type="ECO:0000313" key="8">
    <source>
        <dbReference type="Proteomes" id="UP001465755"/>
    </source>
</evidence>
<dbReference type="PANTHER" id="PTHR48068">
    <property type="entry name" value="TAF9 RNA POLYMERASE II, TATA BOX-BINDING PROTEIN (TBP)-ASSOCIATED FACTOR"/>
    <property type="match status" value="1"/>
</dbReference>
<evidence type="ECO:0008006" key="9">
    <source>
        <dbReference type="Google" id="ProtNLM"/>
    </source>
</evidence>
<dbReference type="Gene3D" id="1.10.20.10">
    <property type="entry name" value="Histone, subunit A"/>
    <property type="match status" value="1"/>
</dbReference>
<comment type="similarity">
    <text evidence="2">Belongs to the TAF9 family.</text>
</comment>
<proteinExistence type="inferred from homology"/>
<dbReference type="GO" id="GO:0005669">
    <property type="term" value="C:transcription factor TFIID complex"/>
    <property type="evidence" value="ECO:0007669"/>
    <property type="project" value="TreeGrafter"/>
</dbReference>
<dbReference type="GO" id="GO:0016251">
    <property type="term" value="F:RNA polymerase II general transcription initiation factor activity"/>
    <property type="evidence" value="ECO:0007669"/>
    <property type="project" value="TreeGrafter"/>
</dbReference>
<dbReference type="PANTHER" id="PTHR48068:SF4">
    <property type="entry name" value="TATA-BOX BINDING PROTEIN ASSOCIATED FACTOR 9"/>
    <property type="match status" value="1"/>
</dbReference>
<sequence length="187" mass="20174">MAAADLPEDAKLIAHVLESMGVSEYEPRVIHQLMDLMYRYAADILLDADAYHERAGRPEGGIATEDVLLAIQGREAFTFVPPPPQDVLFEMADQINKKPLPEFAERPGLRIPNKDDSLTAQVYQYVSPNQLAAREQEGDTVMADAAAQPNAAGAAAQAQASMLQPGRAKDRVKGPSSSISTTGIKSN</sequence>
<dbReference type="GO" id="GO:0051123">
    <property type="term" value="P:RNA polymerase II preinitiation complex assembly"/>
    <property type="evidence" value="ECO:0007669"/>
    <property type="project" value="TreeGrafter"/>
</dbReference>
<evidence type="ECO:0000256" key="5">
    <source>
        <dbReference type="ARBA" id="ARBA00023242"/>
    </source>
</evidence>
<dbReference type="GO" id="GO:0003713">
    <property type="term" value="F:transcription coactivator activity"/>
    <property type="evidence" value="ECO:0007669"/>
    <property type="project" value="TreeGrafter"/>
</dbReference>
<keyword evidence="5" id="KW-0539">Nucleus</keyword>
<evidence type="ECO:0000256" key="1">
    <source>
        <dbReference type="ARBA" id="ARBA00004123"/>
    </source>
</evidence>
<keyword evidence="3" id="KW-0805">Transcription regulation</keyword>
<dbReference type="CDD" id="cd07979">
    <property type="entry name" value="HFD_TAF9"/>
    <property type="match status" value="1"/>
</dbReference>
<keyword evidence="8" id="KW-1185">Reference proteome</keyword>
<feature type="compositionally biased region" description="Polar residues" evidence="6">
    <location>
        <begin position="175"/>
        <end position="187"/>
    </location>
</feature>
<gene>
    <name evidence="7" type="ORF">WJX73_008143</name>
</gene>
<evidence type="ECO:0000256" key="6">
    <source>
        <dbReference type="SAM" id="MobiDB-lite"/>
    </source>
</evidence>
<feature type="region of interest" description="Disordered" evidence="6">
    <location>
        <begin position="148"/>
        <end position="187"/>
    </location>
</feature>
<dbReference type="SUPFAM" id="SSF47113">
    <property type="entry name" value="Histone-fold"/>
    <property type="match status" value="1"/>
</dbReference>
<comment type="caution">
    <text evidence="7">The sequence shown here is derived from an EMBL/GenBank/DDBJ whole genome shotgun (WGS) entry which is preliminary data.</text>
</comment>
<evidence type="ECO:0000256" key="3">
    <source>
        <dbReference type="ARBA" id="ARBA00023015"/>
    </source>
</evidence>
<dbReference type="Pfam" id="PF02291">
    <property type="entry name" value="TFIID-31kDa"/>
    <property type="match status" value="1"/>
</dbReference>
<dbReference type="InterPro" id="IPR009072">
    <property type="entry name" value="Histone-fold"/>
</dbReference>
<dbReference type="EMBL" id="JALJOQ010000028">
    <property type="protein sequence ID" value="KAK9808042.1"/>
    <property type="molecule type" value="Genomic_DNA"/>
</dbReference>
<evidence type="ECO:0000313" key="7">
    <source>
        <dbReference type="EMBL" id="KAK9808042.1"/>
    </source>
</evidence>
<evidence type="ECO:0000256" key="2">
    <source>
        <dbReference type="ARBA" id="ARBA00007646"/>
    </source>
</evidence>